<keyword evidence="2" id="KW-1185">Reference proteome</keyword>
<proteinExistence type="predicted"/>
<dbReference type="EMBL" id="JBGFFX010000012">
    <property type="protein sequence ID" value="MEY8772250.1"/>
    <property type="molecule type" value="Genomic_DNA"/>
</dbReference>
<comment type="caution">
    <text evidence="1">The sequence shown here is derived from an EMBL/GenBank/DDBJ whole genome shotgun (WGS) entry which is preliminary data.</text>
</comment>
<gene>
    <name evidence="1" type="ORF">AB6T85_17740</name>
</gene>
<evidence type="ECO:0000313" key="1">
    <source>
        <dbReference type="EMBL" id="MEY8772250.1"/>
    </source>
</evidence>
<reference evidence="1 2" key="1">
    <citation type="submission" date="2024-07" db="EMBL/GenBank/DDBJ databases">
        <authorList>
            <person name="Hebao G."/>
        </authorList>
    </citation>
    <scope>NUCLEOTIDE SEQUENCE [LARGE SCALE GENOMIC DNA]</scope>
    <source>
        <strain evidence="1 2">ACCC 02193</strain>
    </source>
</reference>
<dbReference type="RefSeq" id="WP_369896303.1">
    <property type="nucleotide sequence ID" value="NZ_JBGFFX010000012.1"/>
</dbReference>
<sequence>MTGTINRYQRIHYQPVEISLNAINRELFSSRRREGKGSWPIPIRLALLTGCATQQKPLVEYRTISQPSLPLPAELTGPINVPPVPDNIMFGLAVELSAELYGLLGQANIDRAAIRQIELN</sequence>
<protein>
    <submittedName>
        <fullName evidence="1">Uncharacterized protein</fullName>
    </submittedName>
</protein>
<organism evidence="1 2">
    <name type="scientific">Erwinia aeris</name>
    <dbReference type="NCBI Taxonomy" id="3239803"/>
    <lineage>
        <taxon>Bacteria</taxon>
        <taxon>Pseudomonadati</taxon>
        <taxon>Pseudomonadota</taxon>
        <taxon>Gammaproteobacteria</taxon>
        <taxon>Enterobacterales</taxon>
        <taxon>Erwiniaceae</taxon>
        <taxon>Erwinia</taxon>
    </lineage>
</organism>
<evidence type="ECO:0000313" key="2">
    <source>
        <dbReference type="Proteomes" id="UP001565243"/>
    </source>
</evidence>
<dbReference type="Proteomes" id="UP001565243">
    <property type="component" value="Unassembled WGS sequence"/>
</dbReference>
<name>A0ABV4EBL4_9GAMM</name>
<accession>A0ABV4EBL4</accession>